<evidence type="ECO:0000313" key="11">
    <source>
        <dbReference type="Proteomes" id="UP001154282"/>
    </source>
</evidence>
<dbReference type="InterPro" id="IPR002401">
    <property type="entry name" value="Cyt_P450_E_grp-I"/>
</dbReference>
<name>A0AAV0MH03_9ROSI</name>
<comment type="similarity">
    <text evidence="2 9">Belongs to the cytochrome P450 family.</text>
</comment>
<dbReference type="GO" id="GO:0004497">
    <property type="term" value="F:monooxygenase activity"/>
    <property type="evidence" value="ECO:0007669"/>
    <property type="project" value="UniProtKB-KW"/>
</dbReference>
<evidence type="ECO:0000256" key="2">
    <source>
        <dbReference type="ARBA" id="ARBA00010617"/>
    </source>
</evidence>
<keyword evidence="3 8" id="KW-0349">Heme</keyword>
<dbReference type="GO" id="GO:0020037">
    <property type="term" value="F:heme binding"/>
    <property type="evidence" value="ECO:0007669"/>
    <property type="project" value="InterPro"/>
</dbReference>
<dbReference type="PANTHER" id="PTHR47955">
    <property type="entry name" value="CYTOCHROME P450 FAMILY 71 PROTEIN"/>
    <property type="match status" value="1"/>
</dbReference>
<gene>
    <name evidence="10" type="ORF">LITE_LOCUS28553</name>
</gene>
<dbReference type="PRINTS" id="PR00385">
    <property type="entry name" value="P450"/>
</dbReference>
<comment type="cofactor">
    <cofactor evidence="1 8">
        <name>heme</name>
        <dbReference type="ChEBI" id="CHEBI:30413"/>
    </cofactor>
</comment>
<dbReference type="Gene3D" id="1.10.630.10">
    <property type="entry name" value="Cytochrome P450"/>
    <property type="match status" value="1"/>
</dbReference>
<dbReference type="Pfam" id="PF00067">
    <property type="entry name" value="p450"/>
    <property type="match status" value="1"/>
</dbReference>
<evidence type="ECO:0000256" key="7">
    <source>
        <dbReference type="ARBA" id="ARBA00023033"/>
    </source>
</evidence>
<proteinExistence type="inferred from homology"/>
<dbReference type="PANTHER" id="PTHR47955:SF8">
    <property type="entry name" value="CYTOCHROME P450 71D11-LIKE"/>
    <property type="match status" value="1"/>
</dbReference>
<sequence>MEQYWRMMMIHISSVSPTLLAIPLVLFLTSFIWGCRVLSAKRSAAAAPGPWKLPIIGNLHQLMFSRVPALHIRLRELAQRYGPVMSLQIGEVTNVVISSPEAAKLVLKTHDLVFASRPSILVARIIFYGCKNIGFAPYGEYWRQMRKICIVELLSARRVASFRSIREEEVSSLISRIRLAATARDEEGVDLREMLFSFTSNVTYRSAFGKLQKTDKEIFMAVVERIAEALGGFGLSDLFPSLKFIPVITGYQAKLMTLHQRADSLLEKIIEKHRVKADRKRQQHSDDDDDEIEDIVDILLNLQRTGGLQLPLTTDDIKAVILDVFIGGMETSATTMEWTMSELIQNPNVLRLVQEEVRQVFGDKGNVCEDRLHELTYLGAVIKESMRMHPPTSVLLPRETRETIKINGFVIPAKTRVIVNAWAIGRDPSYWTDPEKFCPERFLNSSIDHKGAHFEYIPFGAGRRICPGMLFGMAIFQLGLANLLFHFDWKLPITLQHIDLTKQSGLSISSKELLRLIPTAASN</sequence>
<dbReference type="PROSITE" id="PS00086">
    <property type="entry name" value="CYTOCHROME_P450"/>
    <property type="match status" value="1"/>
</dbReference>
<accession>A0AAV0MH03</accession>
<evidence type="ECO:0008006" key="12">
    <source>
        <dbReference type="Google" id="ProtNLM"/>
    </source>
</evidence>
<evidence type="ECO:0000256" key="4">
    <source>
        <dbReference type="ARBA" id="ARBA00022723"/>
    </source>
</evidence>
<dbReference type="EMBL" id="CAMGYJ010000007">
    <property type="protein sequence ID" value="CAI0445426.1"/>
    <property type="molecule type" value="Genomic_DNA"/>
</dbReference>
<keyword evidence="11" id="KW-1185">Reference proteome</keyword>
<dbReference type="FunFam" id="1.10.630.10:FF:000043">
    <property type="entry name" value="Cytochrome P450 99A2"/>
    <property type="match status" value="1"/>
</dbReference>
<dbReference type="GO" id="GO:0016705">
    <property type="term" value="F:oxidoreductase activity, acting on paired donors, with incorporation or reduction of molecular oxygen"/>
    <property type="evidence" value="ECO:0007669"/>
    <property type="project" value="InterPro"/>
</dbReference>
<keyword evidence="5 9" id="KW-0560">Oxidoreductase</keyword>
<dbReference type="InterPro" id="IPR001128">
    <property type="entry name" value="Cyt_P450"/>
</dbReference>
<feature type="binding site" description="axial binding residue" evidence="8">
    <location>
        <position position="466"/>
    </location>
    <ligand>
        <name>heme</name>
        <dbReference type="ChEBI" id="CHEBI:30413"/>
    </ligand>
    <ligandPart>
        <name>Fe</name>
        <dbReference type="ChEBI" id="CHEBI:18248"/>
    </ligandPart>
</feature>
<dbReference type="AlphaFoldDB" id="A0AAV0MH03"/>
<keyword evidence="4 8" id="KW-0479">Metal-binding</keyword>
<protein>
    <recommendedName>
        <fullName evidence="12">Cytochrome P450</fullName>
    </recommendedName>
</protein>
<dbReference type="CDD" id="cd11072">
    <property type="entry name" value="CYP71-like"/>
    <property type="match status" value="1"/>
</dbReference>
<evidence type="ECO:0000256" key="9">
    <source>
        <dbReference type="RuleBase" id="RU000461"/>
    </source>
</evidence>
<dbReference type="InterPro" id="IPR036396">
    <property type="entry name" value="Cyt_P450_sf"/>
</dbReference>
<evidence type="ECO:0000256" key="6">
    <source>
        <dbReference type="ARBA" id="ARBA00023004"/>
    </source>
</evidence>
<organism evidence="10 11">
    <name type="scientific">Linum tenue</name>
    <dbReference type="NCBI Taxonomy" id="586396"/>
    <lineage>
        <taxon>Eukaryota</taxon>
        <taxon>Viridiplantae</taxon>
        <taxon>Streptophyta</taxon>
        <taxon>Embryophyta</taxon>
        <taxon>Tracheophyta</taxon>
        <taxon>Spermatophyta</taxon>
        <taxon>Magnoliopsida</taxon>
        <taxon>eudicotyledons</taxon>
        <taxon>Gunneridae</taxon>
        <taxon>Pentapetalae</taxon>
        <taxon>rosids</taxon>
        <taxon>fabids</taxon>
        <taxon>Malpighiales</taxon>
        <taxon>Linaceae</taxon>
        <taxon>Linum</taxon>
    </lineage>
</organism>
<reference evidence="10" key="1">
    <citation type="submission" date="2022-08" db="EMBL/GenBank/DDBJ databases">
        <authorList>
            <person name="Gutierrez-Valencia J."/>
        </authorList>
    </citation>
    <scope>NUCLEOTIDE SEQUENCE</scope>
</reference>
<keyword evidence="6 8" id="KW-0408">Iron</keyword>
<dbReference type="Proteomes" id="UP001154282">
    <property type="component" value="Unassembled WGS sequence"/>
</dbReference>
<evidence type="ECO:0000313" key="10">
    <source>
        <dbReference type="EMBL" id="CAI0445426.1"/>
    </source>
</evidence>
<evidence type="ECO:0000256" key="8">
    <source>
        <dbReference type="PIRSR" id="PIRSR602401-1"/>
    </source>
</evidence>
<dbReference type="SUPFAM" id="SSF48264">
    <property type="entry name" value="Cytochrome P450"/>
    <property type="match status" value="1"/>
</dbReference>
<evidence type="ECO:0000256" key="5">
    <source>
        <dbReference type="ARBA" id="ARBA00023002"/>
    </source>
</evidence>
<comment type="caution">
    <text evidence="10">The sequence shown here is derived from an EMBL/GenBank/DDBJ whole genome shotgun (WGS) entry which is preliminary data.</text>
</comment>
<dbReference type="GO" id="GO:0005506">
    <property type="term" value="F:iron ion binding"/>
    <property type="evidence" value="ECO:0007669"/>
    <property type="project" value="InterPro"/>
</dbReference>
<evidence type="ECO:0000256" key="1">
    <source>
        <dbReference type="ARBA" id="ARBA00001971"/>
    </source>
</evidence>
<dbReference type="PRINTS" id="PR00463">
    <property type="entry name" value="EP450I"/>
</dbReference>
<evidence type="ECO:0000256" key="3">
    <source>
        <dbReference type="ARBA" id="ARBA00022617"/>
    </source>
</evidence>
<dbReference type="InterPro" id="IPR017972">
    <property type="entry name" value="Cyt_P450_CS"/>
</dbReference>
<keyword evidence="7 9" id="KW-0503">Monooxygenase</keyword>